<reference evidence="1 2" key="1">
    <citation type="submission" date="2016-10" db="EMBL/GenBank/DDBJ databases">
        <authorList>
            <person name="de Groot N.N."/>
        </authorList>
    </citation>
    <scope>NUCLEOTIDE SEQUENCE [LARGE SCALE GENOMIC DNA]</scope>
    <source>
        <strain evidence="1 2">SLAS-1</strain>
    </source>
</reference>
<organism evidence="1 2">
    <name type="scientific">Halarsenatibacter silvermanii</name>
    <dbReference type="NCBI Taxonomy" id="321763"/>
    <lineage>
        <taxon>Bacteria</taxon>
        <taxon>Bacillati</taxon>
        <taxon>Bacillota</taxon>
        <taxon>Clostridia</taxon>
        <taxon>Halanaerobiales</taxon>
        <taxon>Halarsenatibacteraceae</taxon>
        <taxon>Halarsenatibacter</taxon>
    </lineage>
</organism>
<dbReference type="Proteomes" id="UP000199476">
    <property type="component" value="Unassembled WGS sequence"/>
</dbReference>
<dbReference type="OrthoDB" id="9802365at2"/>
<gene>
    <name evidence="1" type="ORF">SAMN04488692_11068</name>
</gene>
<dbReference type="PANTHER" id="PTHR37460:SF1">
    <property type="entry name" value="ENDONUCLEASE III"/>
    <property type="match status" value="1"/>
</dbReference>
<keyword evidence="1" id="KW-0378">Hydrolase</keyword>
<dbReference type="CDD" id="cd10441">
    <property type="entry name" value="GIY-YIG_COG1833"/>
    <property type="match status" value="1"/>
</dbReference>
<proteinExistence type="predicted"/>
<evidence type="ECO:0000313" key="2">
    <source>
        <dbReference type="Proteomes" id="UP000199476"/>
    </source>
</evidence>
<sequence length="139" mass="16065">MQLFSFDSGVYLLEIFVFKPLKIEVGARGKEVFRSGYYYYSGTAQKNLNARLERHKQKFVNKHWHIDYLLEKTVLYDIYAWQGSAALECKLAEELLAIENVEIYNSGFGASDCSCEAHLLHSKEKLSEDTIEELVVDEE</sequence>
<keyword evidence="2" id="KW-1185">Reference proteome</keyword>
<accession>A0A1G9NGH5</accession>
<protein>
    <submittedName>
        <fullName evidence="1">Uri superfamily endonuclease</fullName>
    </submittedName>
</protein>
<dbReference type="PANTHER" id="PTHR37460">
    <property type="entry name" value="ENDONUCLEASE III"/>
    <property type="match status" value="1"/>
</dbReference>
<evidence type="ECO:0000313" key="1">
    <source>
        <dbReference type="EMBL" id="SDL85589.1"/>
    </source>
</evidence>
<dbReference type="STRING" id="321763.SAMN04488692_11068"/>
<dbReference type="RefSeq" id="WP_089760032.1">
    <property type="nucleotide sequence ID" value="NZ_FNGO01000010.1"/>
</dbReference>
<dbReference type="InterPro" id="IPR002837">
    <property type="entry name" value="DUF123"/>
</dbReference>
<dbReference type="EMBL" id="FNGO01000010">
    <property type="protein sequence ID" value="SDL85589.1"/>
    <property type="molecule type" value="Genomic_DNA"/>
</dbReference>
<keyword evidence="1" id="KW-0540">Nuclease</keyword>
<name>A0A1G9NGH5_9FIRM</name>
<keyword evidence="1" id="KW-0255">Endonuclease</keyword>
<dbReference type="AlphaFoldDB" id="A0A1G9NGH5"/>
<dbReference type="GO" id="GO:0004519">
    <property type="term" value="F:endonuclease activity"/>
    <property type="evidence" value="ECO:0007669"/>
    <property type="project" value="UniProtKB-KW"/>
</dbReference>
<dbReference type="Pfam" id="PF01986">
    <property type="entry name" value="DUF123"/>
    <property type="match status" value="1"/>
</dbReference>